<dbReference type="OrthoDB" id="7055905at2"/>
<evidence type="ECO:0000313" key="5">
    <source>
        <dbReference type="EMBL" id="MTD57609.1"/>
    </source>
</evidence>
<protein>
    <submittedName>
        <fullName evidence="5">M20/M25/M40 family metallo-hydrolase</fullName>
    </submittedName>
</protein>
<keyword evidence="1" id="KW-0479">Metal-binding</keyword>
<evidence type="ECO:0000256" key="3">
    <source>
        <dbReference type="SAM" id="MobiDB-lite"/>
    </source>
</evidence>
<dbReference type="InterPro" id="IPR036264">
    <property type="entry name" value="Bact_exopeptidase_dim_dom"/>
</dbReference>
<dbReference type="PANTHER" id="PTHR43808">
    <property type="entry name" value="ACETYLORNITHINE DEACETYLASE"/>
    <property type="match status" value="1"/>
</dbReference>
<dbReference type="Gene3D" id="3.40.630.10">
    <property type="entry name" value="Zn peptidases"/>
    <property type="match status" value="2"/>
</dbReference>
<name>A0A6N7Z6N0_9PSEU</name>
<organism evidence="5 6">
    <name type="scientific">Amycolatopsis pithecellobii</name>
    <dbReference type="NCBI Taxonomy" id="664692"/>
    <lineage>
        <taxon>Bacteria</taxon>
        <taxon>Bacillati</taxon>
        <taxon>Actinomycetota</taxon>
        <taxon>Actinomycetes</taxon>
        <taxon>Pseudonocardiales</taxon>
        <taxon>Pseudonocardiaceae</taxon>
        <taxon>Amycolatopsis</taxon>
    </lineage>
</organism>
<dbReference type="SUPFAM" id="SSF53187">
    <property type="entry name" value="Zn-dependent exopeptidases"/>
    <property type="match status" value="1"/>
</dbReference>
<sequence>MRRRGIPRPTGTGSGTSEENPASSPPTLDNKSNIGHGKGPLRGGRVSEQPGSATWLSRLVSIPSVNPAHAGPRSGAGGEAAISAAVAGWAEELGAEWVRTHGETERRNVYAFFPGRSRRLLALDVHFDTVGVEQMTEDPFSGAISGGRVWGRGAVDAKPMLAAALAMLEQFAADGIRPERDFLLVGTIAEESGGFRGAELFAEWVRENSLPLSELLIAEPTAGAPVFGHQGGVGVEFVIEGRTAHSSRPEVGANAIDAAADIVTAIRTEHGRLRQATAGALLGPASVSTVEISGGGVRNMVPGKCSVFATRRLTDHETMQQAADELIAIARAASPLPFTTTVGRGGNPFLTSADDPLVRRLAELSGRKPGVSSLGTNAFRYEGLAAHTAVFGPGSPDQAHAPQEWCEIGELEKARAVLTEYLLTPVEDSPQ</sequence>
<keyword evidence="6" id="KW-1185">Reference proteome</keyword>
<comment type="caution">
    <text evidence="5">The sequence shown here is derived from an EMBL/GenBank/DDBJ whole genome shotgun (WGS) entry which is preliminary data.</text>
</comment>
<evidence type="ECO:0000259" key="4">
    <source>
        <dbReference type="Pfam" id="PF07687"/>
    </source>
</evidence>
<dbReference type="EMBL" id="WMBA01000051">
    <property type="protein sequence ID" value="MTD57609.1"/>
    <property type="molecule type" value="Genomic_DNA"/>
</dbReference>
<dbReference type="AlphaFoldDB" id="A0A6N7Z6N0"/>
<dbReference type="Gene3D" id="3.30.70.360">
    <property type="match status" value="1"/>
</dbReference>
<feature type="compositionally biased region" description="Low complexity" evidence="3">
    <location>
        <begin position="7"/>
        <end position="17"/>
    </location>
</feature>
<dbReference type="InterPro" id="IPR050072">
    <property type="entry name" value="Peptidase_M20A"/>
</dbReference>
<dbReference type="InterPro" id="IPR002933">
    <property type="entry name" value="Peptidase_M20"/>
</dbReference>
<dbReference type="GO" id="GO:0016787">
    <property type="term" value="F:hydrolase activity"/>
    <property type="evidence" value="ECO:0007669"/>
    <property type="project" value="UniProtKB-KW"/>
</dbReference>
<dbReference type="GO" id="GO:0046872">
    <property type="term" value="F:metal ion binding"/>
    <property type="evidence" value="ECO:0007669"/>
    <property type="project" value="UniProtKB-KW"/>
</dbReference>
<feature type="region of interest" description="Disordered" evidence="3">
    <location>
        <begin position="1"/>
        <end position="50"/>
    </location>
</feature>
<dbReference type="Proteomes" id="UP000440096">
    <property type="component" value="Unassembled WGS sequence"/>
</dbReference>
<evidence type="ECO:0000313" key="6">
    <source>
        <dbReference type="Proteomes" id="UP000440096"/>
    </source>
</evidence>
<reference evidence="5 6" key="1">
    <citation type="submission" date="2019-11" db="EMBL/GenBank/DDBJ databases">
        <title>Draft genome of Amycolatopsis RM579.</title>
        <authorList>
            <person name="Duangmal K."/>
            <person name="Mingma R."/>
        </authorList>
    </citation>
    <scope>NUCLEOTIDE SEQUENCE [LARGE SCALE GENOMIC DNA]</scope>
    <source>
        <strain evidence="5 6">RM579</strain>
    </source>
</reference>
<feature type="compositionally biased region" description="Polar residues" evidence="3">
    <location>
        <begin position="18"/>
        <end position="33"/>
    </location>
</feature>
<proteinExistence type="predicted"/>
<evidence type="ECO:0000256" key="1">
    <source>
        <dbReference type="ARBA" id="ARBA00022723"/>
    </source>
</evidence>
<dbReference type="InterPro" id="IPR011650">
    <property type="entry name" value="Peptidase_M20_dimer"/>
</dbReference>
<dbReference type="Pfam" id="PF01546">
    <property type="entry name" value="Peptidase_M20"/>
    <property type="match status" value="1"/>
</dbReference>
<gene>
    <name evidence="5" type="ORF">GKO32_27075</name>
</gene>
<feature type="domain" description="Peptidase M20 dimerisation" evidence="4">
    <location>
        <begin position="228"/>
        <end position="333"/>
    </location>
</feature>
<dbReference type="Pfam" id="PF07687">
    <property type="entry name" value="M20_dimer"/>
    <property type="match status" value="1"/>
</dbReference>
<evidence type="ECO:0000256" key="2">
    <source>
        <dbReference type="ARBA" id="ARBA00022801"/>
    </source>
</evidence>
<keyword evidence="2 5" id="KW-0378">Hydrolase</keyword>
<accession>A0A6N7Z6N0</accession>
<dbReference type="SUPFAM" id="SSF55031">
    <property type="entry name" value="Bacterial exopeptidase dimerisation domain"/>
    <property type="match status" value="1"/>
</dbReference>